<feature type="compositionally biased region" description="Basic and acidic residues" evidence="1">
    <location>
        <begin position="38"/>
        <end position="60"/>
    </location>
</feature>
<accession>A0A6G0YN43</accession>
<evidence type="ECO:0000259" key="2">
    <source>
        <dbReference type="Pfam" id="PF00075"/>
    </source>
</evidence>
<gene>
    <name evidence="3" type="ORF">FWK35_00030891</name>
</gene>
<organism evidence="3 4">
    <name type="scientific">Aphis craccivora</name>
    <name type="common">Cowpea aphid</name>
    <dbReference type="NCBI Taxonomy" id="307492"/>
    <lineage>
        <taxon>Eukaryota</taxon>
        <taxon>Metazoa</taxon>
        <taxon>Ecdysozoa</taxon>
        <taxon>Arthropoda</taxon>
        <taxon>Hexapoda</taxon>
        <taxon>Insecta</taxon>
        <taxon>Pterygota</taxon>
        <taxon>Neoptera</taxon>
        <taxon>Paraneoptera</taxon>
        <taxon>Hemiptera</taxon>
        <taxon>Sternorrhyncha</taxon>
        <taxon>Aphidomorpha</taxon>
        <taxon>Aphidoidea</taxon>
        <taxon>Aphididae</taxon>
        <taxon>Aphidini</taxon>
        <taxon>Aphis</taxon>
        <taxon>Aphis</taxon>
    </lineage>
</organism>
<dbReference type="SUPFAM" id="SSF53098">
    <property type="entry name" value="Ribonuclease H-like"/>
    <property type="match status" value="1"/>
</dbReference>
<dbReference type="Proteomes" id="UP000478052">
    <property type="component" value="Unassembled WGS sequence"/>
</dbReference>
<evidence type="ECO:0000256" key="1">
    <source>
        <dbReference type="SAM" id="MobiDB-lite"/>
    </source>
</evidence>
<dbReference type="OrthoDB" id="3548481at2759"/>
<dbReference type="InterPro" id="IPR002156">
    <property type="entry name" value="RNaseH_domain"/>
</dbReference>
<evidence type="ECO:0000313" key="3">
    <source>
        <dbReference type="EMBL" id="KAF0758968.1"/>
    </source>
</evidence>
<feature type="domain" description="RNase H type-1" evidence="2">
    <location>
        <begin position="124"/>
        <end position="178"/>
    </location>
</feature>
<sequence length="184" mass="20965">MPLCRVMVVYKYLYIARKSGHGEKRVAHRPNHTIFTADPRKNIRRERAPEPRSGPADEWKFSSPPLSRPLEVPNERNNATPSALVASRWAKNNPEASEKRTLFIYTAPNRFAVTELQNNIGRRESLENTTNPTDMTKIIQVKTNELKLRGINITFIWVPGHTNITRNEIADKAANEAAQPNNNI</sequence>
<name>A0A6G0YN43_APHCR</name>
<protein>
    <submittedName>
        <fullName evidence="3">RNase H domain-containing protein</fullName>
    </submittedName>
</protein>
<dbReference type="Gene3D" id="3.30.420.10">
    <property type="entry name" value="Ribonuclease H-like superfamily/Ribonuclease H"/>
    <property type="match status" value="1"/>
</dbReference>
<proteinExistence type="predicted"/>
<dbReference type="AlphaFoldDB" id="A0A6G0YN43"/>
<dbReference type="InterPro" id="IPR012337">
    <property type="entry name" value="RNaseH-like_sf"/>
</dbReference>
<comment type="caution">
    <text evidence="3">The sequence shown here is derived from an EMBL/GenBank/DDBJ whole genome shotgun (WGS) entry which is preliminary data.</text>
</comment>
<dbReference type="GO" id="GO:0003676">
    <property type="term" value="F:nucleic acid binding"/>
    <property type="evidence" value="ECO:0007669"/>
    <property type="project" value="InterPro"/>
</dbReference>
<reference evidence="3 4" key="1">
    <citation type="submission" date="2019-08" db="EMBL/GenBank/DDBJ databases">
        <title>Whole genome of Aphis craccivora.</title>
        <authorList>
            <person name="Voronova N.V."/>
            <person name="Shulinski R.S."/>
            <person name="Bandarenka Y.V."/>
            <person name="Zhorov D.G."/>
            <person name="Warner D."/>
        </authorList>
    </citation>
    <scope>NUCLEOTIDE SEQUENCE [LARGE SCALE GENOMIC DNA]</scope>
    <source>
        <strain evidence="3">180601</strain>
        <tissue evidence="3">Whole Body</tissue>
    </source>
</reference>
<feature type="region of interest" description="Disordered" evidence="1">
    <location>
        <begin position="35"/>
        <end position="78"/>
    </location>
</feature>
<evidence type="ECO:0000313" key="4">
    <source>
        <dbReference type="Proteomes" id="UP000478052"/>
    </source>
</evidence>
<keyword evidence="4" id="KW-1185">Reference proteome</keyword>
<dbReference type="Pfam" id="PF00075">
    <property type="entry name" value="RNase_H"/>
    <property type="match status" value="1"/>
</dbReference>
<dbReference type="InterPro" id="IPR036397">
    <property type="entry name" value="RNaseH_sf"/>
</dbReference>
<dbReference type="GO" id="GO:0004523">
    <property type="term" value="F:RNA-DNA hybrid ribonuclease activity"/>
    <property type="evidence" value="ECO:0007669"/>
    <property type="project" value="InterPro"/>
</dbReference>
<dbReference type="EMBL" id="VUJU01003146">
    <property type="protein sequence ID" value="KAF0758968.1"/>
    <property type="molecule type" value="Genomic_DNA"/>
</dbReference>